<accession>A0A3S5AW78</accession>
<dbReference type="Proteomes" id="UP000784294">
    <property type="component" value="Unassembled WGS sequence"/>
</dbReference>
<name>A0A3S5AW78_9PLAT</name>
<sequence length="128" mass="14128">MQPASSTLRVGEQPADSRRLLLLLRLPDPSRPLAGLSTDLVGYWAPILSTSSPWTIGCAGTPGPVNFPEAGSLQLTGQTDREAGVWRHADNETYITFGALERDEKVKTPHFPPYQPDNQQRTFLPSHY</sequence>
<feature type="region of interest" description="Disordered" evidence="1">
    <location>
        <begin position="107"/>
        <end position="128"/>
    </location>
</feature>
<reference evidence="2" key="1">
    <citation type="submission" date="2018-11" db="EMBL/GenBank/DDBJ databases">
        <authorList>
            <consortium name="Pathogen Informatics"/>
        </authorList>
    </citation>
    <scope>NUCLEOTIDE SEQUENCE</scope>
</reference>
<evidence type="ECO:0000313" key="2">
    <source>
        <dbReference type="EMBL" id="VEL26878.1"/>
    </source>
</evidence>
<gene>
    <name evidence="2" type="ORF">PXEA_LOCUS20318</name>
</gene>
<feature type="compositionally biased region" description="Polar residues" evidence="1">
    <location>
        <begin position="116"/>
        <end position="128"/>
    </location>
</feature>
<dbReference type="EMBL" id="CAAALY010083407">
    <property type="protein sequence ID" value="VEL26878.1"/>
    <property type="molecule type" value="Genomic_DNA"/>
</dbReference>
<keyword evidence="3" id="KW-1185">Reference proteome</keyword>
<proteinExistence type="predicted"/>
<organism evidence="2 3">
    <name type="scientific">Protopolystoma xenopodis</name>
    <dbReference type="NCBI Taxonomy" id="117903"/>
    <lineage>
        <taxon>Eukaryota</taxon>
        <taxon>Metazoa</taxon>
        <taxon>Spiralia</taxon>
        <taxon>Lophotrochozoa</taxon>
        <taxon>Platyhelminthes</taxon>
        <taxon>Monogenea</taxon>
        <taxon>Polyopisthocotylea</taxon>
        <taxon>Polystomatidea</taxon>
        <taxon>Polystomatidae</taxon>
        <taxon>Protopolystoma</taxon>
    </lineage>
</organism>
<dbReference type="AlphaFoldDB" id="A0A3S5AW78"/>
<evidence type="ECO:0000313" key="3">
    <source>
        <dbReference type="Proteomes" id="UP000784294"/>
    </source>
</evidence>
<comment type="caution">
    <text evidence="2">The sequence shown here is derived from an EMBL/GenBank/DDBJ whole genome shotgun (WGS) entry which is preliminary data.</text>
</comment>
<protein>
    <submittedName>
        <fullName evidence="2">Uncharacterized protein</fullName>
    </submittedName>
</protein>
<evidence type="ECO:0000256" key="1">
    <source>
        <dbReference type="SAM" id="MobiDB-lite"/>
    </source>
</evidence>